<dbReference type="Pfam" id="PF04895">
    <property type="entry name" value="Nre_C"/>
    <property type="match status" value="1"/>
</dbReference>
<dbReference type="EMBL" id="CP002792">
    <property type="protein sequence ID" value="AEH06319.1"/>
    <property type="molecule type" value="Genomic_DNA"/>
</dbReference>
<evidence type="ECO:0000313" key="4">
    <source>
        <dbReference type="EMBL" id="AEH06319.1"/>
    </source>
</evidence>
<dbReference type="AlphaFoldDB" id="F8AKB9"/>
<sequence>MPFKSKMCSLCKGRKLLCGKSKCPIIEKLRVFKDISQKFDKKLNKNEIFGASPPSIFVGEYNYPNVKIAPLVPPIEGDTSFLDNPLKWENKSIKAIIKYRSILVMGETNHTNVNLYKDKTSKILESIQELAMATKPVDSEIVLKHKPSFDIISSGFAPPISPKGDLLKFTIAENPKIPSKSDYIVNDELKAGDSIISLYNSGFDEYYIVKLLSAGLLGINKKLVPTRWSITGAQDTIGRYLTKKIITYPLLNEYEVYYNEFLGNRYVVLLIPDYYAYELMEVWEKGALFGCDNPPVLGDYEDLKTKGYAKETTGAFYASRLSVLEYLNKRKRQSKIVIFREITSEYYAPVGVWQVRTGVKKSFNNNGFKFNTLAGALNKVGELLNNPLEKYLLKSKILTLRNGKQMRIDEFFK</sequence>
<dbReference type="RefSeq" id="WP_013866505.1">
    <property type="nucleotide sequence ID" value="NC_015636.1"/>
</dbReference>
<dbReference type="Pfam" id="PF04894">
    <property type="entry name" value="Nre_N"/>
    <property type="match status" value="1"/>
</dbReference>
<dbReference type="GeneID" id="10772447"/>
<dbReference type="InterPro" id="IPR006978">
    <property type="entry name" value="Nre_N"/>
</dbReference>
<keyword evidence="1" id="KW-0234">DNA repair</keyword>
<evidence type="ECO:0000259" key="2">
    <source>
        <dbReference type="Pfam" id="PF04894"/>
    </source>
</evidence>
<dbReference type="STRING" id="647113.Metok_0329"/>
<dbReference type="PANTHER" id="PTHR38136:SF2">
    <property type="entry name" value="DNA REPAIR PROTEIN"/>
    <property type="match status" value="1"/>
</dbReference>
<dbReference type="InterPro" id="IPR033167">
    <property type="entry name" value="Nre"/>
</dbReference>
<dbReference type="InterPro" id="IPR006979">
    <property type="entry name" value="Nre_C"/>
</dbReference>
<dbReference type="PANTHER" id="PTHR38136">
    <property type="entry name" value="DNA REPAIR PROTEIN"/>
    <property type="match status" value="1"/>
</dbReference>
<dbReference type="GO" id="GO:0006281">
    <property type="term" value="P:DNA repair"/>
    <property type="evidence" value="ECO:0007669"/>
    <property type="project" value="UniProtKB-UniRule"/>
</dbReference>
<evidence type="ECO:0000259" key="3">
    <source>
        <dbReference type="Pfam" id="PF04895"/>
    </source>
</evidence>
<dbReference type="KEGG" id="mok:Metok_0329"/>
<protein>
    <recommendedName>
        <fullName evidence="1">DNA repair protein</fullName>
    </recommendedName>
</protein>
<reference evidence="4" key="1">
    <citation type="submission" date="2011-05" db="EMBL/GenBank/DDBJ databases">
        <title>Complete sequence of chromosome of Methanothermococcus okinawensis IH1.</title>
        <authorList>
            <consortium name="US DOE Joint Genome Institute"/>
            <person name="Lucas S."/>
            <person name="Han J."/>
            <person name="Lapidus A."/>
            <person name="Cheng J.-F."/>
            <person name="Goodwin L."/>
            <person name="Pitluck S."/>
            <person name="Peters L."/>
            <person name="Mikhailova N."/>
            <person name="Held B."/>
            <person name="Han C."/>
            <person name="Tapia R."/>
            <person name="Land M."/>
            <person name="Hauser L."/>
            <person name="Kyrpides N."/>
            <person name="Ivanova N."/>
            <person name="Pagani I."/>
            <person name="Sieprawska-Lupa M."/>
            <person name="Takai K."/>
            <person name="Miyazaki J."/>
            <person name="Whitman W."/>
            <person name="Woyke T."/>
        </authorList>
    </citation>
    <scope>NUCLEOTIDE SEQUENCE [LARGE SCALE GENOMIC DNA]</scope>
    <source>
        <strain evidence="4">IH1</strain>
    </source>
</reference>
<accession>F8AKB9</accession>
<dbReference type="eggNOG" id="arCOG04269">
    <property type="taxonomic scope" value="Archaea"/>
</dbReference>
<dbReference type="Proteomes" id="UP000009296">
    <property type="component" value="Chromosome"/>
</dbReference>
<dbReference type="HAMAP" id="MF_02096">
    <property type="entry name" value="Nre"/>
    <property type="match status" value="1"/>
</dbReference>
<comment type="function">
    <text evidence="1">Involved in DNA damage repair.</text>
</comment>
<proteinExistence type="inferred from homology"/>
<evidence type="ECO:0000313" key="5">
    <source>
        <dbReference type="Proteomes" id="UP000009296"/>
    </source>
</evidence>
<name>F8AKB9_METOI</name>
<feature type="domain" description="Archaeal Nre N-terminal" evidence="2">
    <location>
        <begin position="17"/>
        <end position="289"/>
    </location>
</feature>
<evidence type="ECO:0000256" key="1">
    <source>
        <dbReference type="HAMAP-Rule" id="MF_02096"/>
    </source>
</evidence>
<comment type="similarity">
    <text evidence="1">Belongs to the Nre family.</text>
</comment>
<dbReference type="HOGENOM" id="CLU_039703_0_0_2"/>
<comment type="caution">
    <text evidence="1">Lacks conserved residue(s) required for the propagation of feature annotation.</text>
</comment>
<keyword evidence="5" id="KW-1185">Reference proteome</keyword>
<gene>
    <name evidence="4" type="ordered locus">Metok_0329</name>
</gene>
<keyword evidence="1" id="KW-0227">DNA damage</keyword>
<feature type="domain" description="Archaeal Nre C-terminal" evidence="3">
    <location>
        <begin position="305"/>
        <end position="411"/>
    </location>
</feature>
<organism evidence="4 5">
    <name type="scientific">Methanothermococcus okinawensis (strain DSM 14208 / JCM 11175 / IH1)</name>
    <dbReference type="NCBI Taxonomy" id="647113"/>
    <lineage>
        <taxon>Archaea</taxon>
        <taxon>Methanobacteriati</taxon>
        <taxon>Methanobacteriota</taxon>
        <taxon>Methanomada group</taxon>
        <taxon>Methanococci</taxon>
        <taxon>Methanococcales</taxon>
        <taxon>Methanococcaceae</taxon>
        <taxon>Methanothermococcus</taxon>
    </lineage>
</organism>